<keyword evidence="2" id="KW-1185">Reference proteome</keyword>
<dbReference type="PaxDb" id="2903-EOD03962"/>
<dbReference type="Proteomes" id="UP000013827">
    <property type="component" value="Unassembled WGS sequence"/>
</dbReference>
<evidence type="ECO:0000313" key="2">
    <source>
        <dbReference type="Proteomes" id="UP000013827"/>
    </source>
</evidence>
<dbReference type="HOGENOM" id="CLU_2431621_0_0_1"/>
<dbReference type="EnsemblProtists" id="EOD03962">
    <property type="protein sequence ID" value="EOD03962"/>
    <property type="gene ID" value="EMIHUDRAFT_221786"/>
</dbReference>
<dbReference type="KEGG" id="ehx:EMIHUDRAFT_221786"/>
<protein>
    <submittedName>
        <fullName evidence="1">Uncharacterized protein</fullName>
    </submittedName>
</protein>
<evidence type="ECO:0000313" key="1">
    <source>
        <dbReference type="EnsemblProtists" id="EOD03962"/>
    </source>
</evidence>
<reference evidence="1" key="2">
    <citation type="submission" date="2024-10" db="UniProtKB">
        <authorList>
            <consortium name="EnsemblProtists"/>
        </authorList>
    </citation>
    <scope>IDENTIFICATION</scope>
</reference>
<sequence>MRDHEPVTVKSCSVVLVATSASARPAEVTLALERDVTKHVPFSFYFCVFSKITFTYNRDQASQAPACAELIAGEGWAKRSAAAAYPLGALR</sequence>
<name>A0A0D3HY77_EMIH1</name>
<reference evidence="2" key="1">
    <citation type="journal article" date="2013" name="Nature">
        <title>Pan genome of the phytoplankton Emiliania underpins its global distribution.</title>
        <authorList>
            <person name="Read B.A."/>
            <person name="Kegel J."/>
            <person name="Klute M.J."/>
            <person name="Kuo A."/>
            <person name="Lefebvre S.C."/>
            <person name="Maumus F."/>
            <person name="Mayer C."/>
            <person name="Miller J."/>
            <person name="Monier A."/>
            <person name="Salamov A."/>
            <person name="Young J."/>
            <person name="Aguilar M."/>
            <person name="Claverie J.M."/>
            <person name="Frickenhaus S."/>
            <person name="Gonzalez K."/>
            <person name="Herman E.K."/>
            <person name="Lin Y.C."/>
            <person name="Napier J."/>
            <person name="Ogata H."/>
            <person name="Sarno A.F."/>
            <person name="Shmutz J."/>
            <person name="Schroeder D."/>
            <person name="de Vargas C."/>
            <person name="Verret F."/>
            <person name="von Dassow P."/>
            <person name="Valentin K."/>
            <person name="Van de Peer Y."/>
            <person name="Wheeler G."/>
            <person name="Dacks J.B."/>
            <person name="Delwiche C.F."/>
            <person name="Dyhrman S.T."/>
            <person name="Glockner G."/>
            <person name="John U."/>
            <person name="Richards T."/>
            <person name="Worden A.Z."/>
            <person name="Zhang X."/>
            <person name="Grigoriev I.V."/>
            <person name="Allen A.E."/>
            <person name="Bidle K."/>
            <person name="Borodovsky M."/>
            <person name="Bowler C."/>
            <person name="Brownlee C."/>
            <person name="Cock J.M."/>
            <person name="Elias M."/>
            <person name="Gladyshev V.N."/>
            <person name="Groth M."/>
            <person name="Guda C."/>
            <person name="Hadaegh A."/>
            <person name="Iglesias-Rodriguez M.D."/>
            <person name="Jenkins J."/>
            <person name="Jones B.M."/>
            <person name="Lawson T."/>
            <person name="Leese F."/>
            <person name="Lindquist E."/>
            <person name="Lobanov A."/>
            <person name="Lomsadze A."/>
            <person name="Malik S.B."/>
            <person name="Marsh M.E."/>
            <person name="Mackinder L."/>
            <person name="Mock T."/>
            <person name="Mueller-Roeber B."/>
            <person name="Pagarete A."/>
            <person name="Parker M."/>
            <person name="Probert I."/>
            <person name="Quesneville H."/>
            <person name="Raines C."/>
            <person name="Rensing S.A."/>
            <person name="Riano-Pachon D.M."/>
            <person name="Richier S."/>
            <person name="Rokitta S."/>
            <person name="Shiraiwa Y."/>
            <person name="Soanes D.M."/>
            <person name="van der Giezen M."/>
            <person name="Wahlund T.M."/>
            <person name="Williams B."/>
            <person name="Wilson W."/>
            <person name="Wolfe G."/>
            <person name="Wurch L.L."/>
        </authorList>
    </citation>
    <scope>NUCLEOTIDE SEQUENCE</scope>
</reference>
<dbReference type="RefSeq" id="XP_005756391.1">
    <property type="nucleotide sequence ID" value="XM_005756334.1"/>
</dbReference>
<dbReference type="GeneID" id="17250106"/>
<proteinExistence type="predicted"/>
<accession>A0A0D3HY77</accession>
<dbReference type="AlphaFoldDB" id="A0A0D3HY77"/>
<organism evidence="1 2">
    <name type="scientific">Emiliania huxleyi (strain CCMP1516)</name>
    <dbReference type="NCBI Taxonomy" id="280463"/>
    <lineage>
        <taxon>Eukaryota</taxon>
        <taxon>Haptista</taxon>
        <taxon>Haptophyta</taxon>
        <taxon>Prymnesiophyceae</taxon>
        <taxon>Isochrysidales</taxon>
        <taxon>Noelaerhabdaceae</taxon>
        <taxon>Emiliania</taxon>
    </lineage>
</organism>